<evidence type="ECO:0000256" key="8">
    <source>
        <dbReference type="ARBA" id="ARBA00023136"/>
    </source>
</evidence>
<keyword evidence="5 11" id="KW-0812">Transmembrane</keyword>
<keyword evidence="9 11" id="KW-0675">Receptor</keyword>
<evidence type="ECO:0000259" key="12">
    <source>
        <dbReference type="PROSITE" id="PS50262"/>
    </source>
</evidence>
<dbReference type="GO" id="GO:0005886">
    <property type="term" value="C:plasma membrane"/>
    <property type="evidence" value="ECO:0007669"/>
    <property type="project" value="UniProtKB-SubCell"/>
</dbReference>
<keyword evidence="3 11" id="KW-1003">Cell membrane</keyword>
<evidence type="ECO:0000256" key="10">
    <source>
        <dbReference type="ARBA" id="ARBA00023224"/>
    </source>
</evidence>
<keyword evidence="13" id="KW-1185">Reference proteome</keyword>
<protein>
    <recommendedName>
        <fullName evidence="11">Vomeronasal type-1 receptor</fullName>
    </recommendedName>
</protein>
<name>A0A1U7QQW7_MESAU</name>
<evidence type="ECO:0000256" key="2">
    <source>
        <dbReference type="ARBA" id="ARBA00010663"/>
    </source>
</evidence>
<feature type="domain" description="G-protein coupled receptors family 1 profile" evidence="12">
    <location>
        <begin position="27"/>
        <end position="289"/>
    </location>
</feature>
<proteinExistence type="inferred from homology"/>
<evidence type="ECO:0000313" key="14">
    <source>
        <dbReference type="RefSeq" id="XP_005084165.1"/>
    </source>
</evidence>
<dbReference type="InterPro" id="IPR017452">
    <property type="entry name" value="GPCR_Rhodpsn_7TM"/>
</dbReference>
<evidence type="ECO:0000256" key="11">
    <source>
        <dbReference type="RuleBase" id="RU364061"/>
    </source>
</evidence>
<feature type="transmembrane region" description="Helical" evidence="11">
    <location>
        <begin position="189"/>
        <end position="210"/>
    </location>
</feature>
<keyword evidence="6 11" id="KW-1133">Transmembrane helix</keyword>
<sequence>MSSQSEALQTTEEVTLQALLLCQAGIGTLANILLLVHNSSPVVPGSRVRPVQVIVTHVAVANALILLITAFPNKVMFFVPRKPKSNLKCKIEYFIRQVARSTNMCSTCVLSTYQFLTLVPCPCGRVMLRGRAPSILSYSCYSCWFFSVLNNVYIPLKVSGSQSTANGTDNSKWVCSTPGFSVGMVILPFAHHSVFISIMVWTSVSMVLLLHRHKKRVQHLHTPNQDQRIHPETRAVHTILMLVVTFVSFYALGSICNLFHISFVGSPLWLRHVGEVLIAGFPTVSPLLLIFRDRKNPCSALFNC</sequence>
<evidence type="ECO:0000256" key="6">
    <source>
        <dbReference type="ARBA" id="ARBA00022989"/>
    </source>
</evidence>
<dbReference type="PANTHER" id="PTHR24062">
    <property type="entry name" value="VOMERONASAL TYPE-1 RECEPTOR"/>
    <property type="match status" value="1"/>
</dbReference>
<evidence type="ECO:0000256" key="4">
    <source>
        <dbReference type="ARBA" id="ARBA00022507"/>
    </source>
</evidence>
<organism evidence="13 14">
    <name type="scientific">Mesocricetus auratus</name>
    <name type="common">Golden hamster</name>
    <dbReference type="NCBI Taxonomy" id="10036"/>
    <lineage>
        <taxon>Eukaryota</taxon>
        <taxon>Metazoa</taxon>
        <taxon>Chordata</taxon>
        <taxon>Craniata</taxon>
        <taxon>Vertebrata</taxon>
        <taxon>Euteleostomi</taxon>
        <taxon>Mammalia</taxon>
        <taxon>Eutheria</taxon>
        <taxon>Euarchontoglires</taxon>
        <taxon>Glires</taxon>
        <taxon>Rodentia</taxon>
        <taxon>Myomorpha</taxon>
        <taxon>Muroidea</taxon>
        <taxon>Cricetidae</taxon>
        <taxon>Cricetinae</taxon>
        <taxon>Mesocricetus</taxon>
    </lineage>
</organism>
<evidence type="ECO:0000256" key="9">
    <source>
        <dbReference type="ARBA" id="ARBA00023170"/>
    </source>
</evidence>
<dbReference type="InterPro" id="IPR004072">
    <property type="entry name" value="Vmron_rcpt_1"/>
</dbReference>
<feature type="transmembrane region" description="Helical" evidence="11">
    <location>
        <begin position="238"/>
        <end position="263"/>
    </location>
</feature>
<dbReference type="FunFam" id="1.20.1070.10:FF:000120">
    <property type="entry name" value="Vomeronasal type-1 receptor"/>
    <property type="match status" value="1"/>
</dbReference>
<feature type="transmembrane region" description="Helical" evidence="11">
    <location>
        <begin position="269"/>
        <end position="291"/>
    </location>
</feature>
<accession>A0A1U7QQW7</accession>
<dbReference type="PROSITE" id="PS50262">
    <property type="entry name" value="G_PROTEIN_RECEP_F1_2"/>
    <property type="match status" value="1"/>
</dbReference>
<reference evidence="14" key="1">
    <citation type="submission" date="2025-08" db="UniProtKB">
        <authorList>
            <consortium name="RefSeq"/>
        </authorList>
    </citation>
    <scope>IDENTIFICATION</scope>
    <source>
        <tissue evidence="14">Liver</tissue>
    </source>
</reference>
<feature type="transmembrane region" description="Helical" evidence="11">
    <location>
        <begin position="54"/>
        <end position="72"/>
    </location>
</feature>
<dbReference type="Proteomes" id="UP000886700">
    <property type="component" value="Unplaced"/>
</dbReference>
<dbReference type="GO" id="GO:0019236">
    <property type="term" value="P:response to pheromone"/>
    <property type="evidence" value="ECO:0007669"/>
    <property type="project" value="UniProtKB-KW"/>
</dbReference>
<dbReference type="RefSeq" id="XP_005084165.1">
    <property type="nucleotide sequence ID" value="XM_005084108.3"/>
</dbReference>
<feature type="transmembrane region" description="Helical" evidence="11">
    <location>
        <begin position="14"/>
        <end position="34"/>
    </location>
</feature>
<keyword evidence="10 11" id="KW-0807">Transducer</keyword>
<keyword evidence="7 11" id="KW-0297">G-protein coupled receptor</keyword>
<dbReference type="GO" id="GO:0016503">
    <property type="term" value="F:pheromone receptor activity"/>
    <property type="evidence" value="ECO:0007669"/>
    <property type="project" value="InterPro"/>
</dbReference>
<evidence type="ECO:0000256" key="3">
    <source>
        <dbReference type="ARBA" id="ARBA00022475"/>
    </source>
</evidence>
<dbReference type="eggNOG" id="ENOG502R0MZ">
    <property type="taxonomic scope" value="Eukaryota"/>
</dbReference>
<evidence type="ECO:0000256" key="1">
    <source>
        <dbReference type="ARBA" id="ARBA00004651"/>
    </source>
</evidence>
<keyword evidence="4 11" id="KW-0589">Pheromone response</keyword>
<dbReference type="OrthoDB" id="9606139at2759"/>
<evidence type="ECO:0000256" key="7">
    <source>
        <dbReference type="ARBA" id="ARBA00023040"/>
    </source>
</evidence>
<evidence type="ECO:0000256" key="5">
    <source>
        <dbReference type="ARBA" id="ARBA00022692"/>
    </source>
</evidence>
<evidence type="ECO:0000313" key="13">
    <source>
        <dbReference type="Proteomes" id="UP000886700"/>
    </source>
</evidence>
<dbReference type="KEGG" id="maua:101825004"/>
<dbReference type="Gene3D" id="1.20.1070.10">
    <property type="entry name" value="Rhodopsin 7-helix transmembrane proteins"/>
    <property type="match status" value="1"/>
</dbReference>
<gene>
    <name evidence="14" type="primary">LOC101825004</name>
</gene>
<keyword evidence="8 11" id="KW-0472">Membrane</keyword>
<dbReference type="AlphaFoldDB" id="A0A1U7QQW7"/>
<dbReference type="Pfam" id="PF03402">
    <property type="entry name" value="V1R"/>
    <property type="match status" value="1"/>
</dbReference>
<comment type="similarity">
    <text evidence="2 11">Belongs to the G-protein coupled receptor 1 family.</text>
</comment>
<comment type="subcellular location">
    <subcellularLocation>
        <location evidence="1 11">Cell membrane</location>
        <topology evidence="1 11">Multi-pass membrane protein</topology>
    </subcellularLocation>
</comment>
<dbReference type="SUPFAM" id="SSF81321">
    <property type="entry name" value="Family A G protein-coupled receptor-like"/>
    <property type="match status" value="1"/>
</dbReference>
<feature type="transmembrane region" description="Helical" evidence="11">
    <location>
        <begin position="135"/>
        <end position="154"/>
    </location>
</feature>
<dbReference type="GeneID" id="101825004"/>
<dbReference type="GO" id="GO:0007606">
    <property type="term" value="P:sensory perception of chemical stimulus"/>
    <property type="evidence" value="ECO:0007669"/>
    <property type="project" value="UniProtKB-ARBA"/>
</dbReference>